<protein>
    <recommendedName>
        <fullName evidence="2">DUF6593 domain-containing protein</fullName>
    </recommendedName>
</protein>
<name>A0A0D2PBC6_HYPSF</name>
<dbReference type="Pfam" id="PF20236">
    <property type="entry name" value="DUF6593"/>
    <property type="match status" value="1"/>
</dbReference>
<feature type="region of interest" description="Disordered" evidence="1">
    <location>
        <begin position="20"/>
        <end position="46"/>
    </location>
</feature>
<dbReference type="InterPro" id="IPR046528">
    <property type="entry name" value="DUF6593"/>
</dbReference>
<keyword evidence="4" id="KW-1185">Reference proteome</keyword>
<evidence type="ECO:0000256" key="1">
    <source>
        <dbReference type="SAM" id="MobiDB-lite"/>
    </source>
</evidence>
<dbReference type="OrthoDB" id="3174721at2759"/>
<dbReference type="AlphaFoldDB" id="A0A0D2PBC6"/>
<dbReference type="EMBL" id="KN817530">
    <property type="protein sequence ID" value="KJA25906.1"/>
    <property type="molecule type" value="Genomic_DNA"/>
</dbReference>
<sequence>MIILTEGKAAESEQSLTLTFSPEDGSLYEEGSSDIMSGSSSKPPPRYLEEHPRTQITYDFMPQGNPANSMIVCPPNFLRSQYPAYFITVNMNVFTPFSYITTVRRDSWDGEMVGDFEMAISGLRKASTICFRGYECPIEEVLEVTTKMFRGGTTYLWKSKRETGLNTTDLYWEEASFSSTSALSCFLGKEKTVVNLLAKFMPSNLPRRPGRPISLTRMDVTPKGHDYLDEVVMSMLIVERMRTAPSALKDLPTSMLKELKF</sequence>
<organism evidence="3 4">
    <name type="scientific">Hypholoma sublateritium (strain FD-334 SS-4)</name>
    <dbReference type="NCBI Taxonomy" id="945553"/>
    <lineage>
        <taxon>Eukaryota</taxon>
        <taxon>Fungi</taxon>
        <taxon>Dikarya</taxon>
        <taxon>Basidiomycota</taxon>
        <taxon>Agaricomycotina</taxon>
        <taxon>Agaricomycetes</taxon>
        <taxon>Agaricomycetidae</taxon>
        <taxon>Agaricales</taxon>
        <taxon>Agaricineae</taxon>
        <taxon>Strophariaceae</taxon>
        <taxon>Hypholoma</taxon>
    </lineage>
</organism>
<evidence type="ECO:0000259" key="2">
    <source>
        <dbReference type="Pfam" id="PF20236"/>
    </source>
</evidence>
<proteinExistence type="predicted"/>
<evidence type="ECO:0000313" key="3">
    <source>
        <dbReference type="EMBL" id="KJA25906.1"/>
    </source>
</evidence>
<dbReference type="Proteomes" id="UP000054270">
    <property type="component" value="Unassembled WGS sequence"/>
</dbReference>
<feature type="domain" description="DUF6593" evidence="2">
    <location>
        <begin position="94"/>
        <end position="242"/>
    </location>
</feature>
<evidence type="ECO:0000313" key="4">
    <source>
        <dbReference type="Proteomes" id="UP000054270"/>
    </source>
</evidence>
<reference evidence="4" key="1">
    <citation type="submission" date="2014-04" db="EMBL/GenBank/DDBJ databases">
        <title>Evolutionary Origins and Diversification of the Mycorrhizal Mutualists.</title>
        <authorList>
            <consortium name="DOE Joint Genome Institute"/>
            <consortium name="Mycorrhizal Genomics Consortium"/>
            <person name="Kohler A."/>
            <person name="Kuo A."/>
            <person name="Nagy L.G."/>
            <person name="Floudas D."/>
            <person name="Copeland A."/>
            <person name="Barry K.W."/>
            <person name="Cichocki N."/>
            <person name="Veneault-Fourrey C."/>
            <person name="LaButti K."/>
            <person name="Lindquist E.A."/>
            <person name="Lipzen A."/>
            <person name="Lundell T."/>
            <person name="Morin E."/>
            <person name="Murat C."/>
            <person name="Riley R."/>
            <person name="Ohm R."/>
            <person name="Sun H."/>
            <person name="Tunlid A."/>
            <person name="Henrissat B."/>
            <person name="Grigoriev I.V."/>
            <person name="Hibbett D.S."/>
            <person name="Martin F."/>
        </authorList>
    </citation>
    <scope>NUCLEOTIDE SEQUENCE [LARGE SCALE GENOMIC DNA]</scope>
    <source>
        <strain evidence="4">FD-334 SS-4</strain>
    </source>
</reference>
<accession>A0A0D2PBC6</accession>
<gene>
    <name evidence="3" type="ORF">HYPSUDRAFT_37393</name>
</gene>